<feature type="domain" description="Nematode cuticle collagen N-terminal" evidence="5">
    <location>
        <begin position="12"/>
        <end position="64"/>
    </location>
</feature>
<evidence type="ECO:0000256" key="4">
    <source>
        <dbReference type="SAM" id="Phobius"/>
    </source>
</evidence>
<evidence type="ECO:0000256" key="3">
    <source>
        <dbReference type="ARBA" id="ARBA00023157"/>
    </source>
</evidence>
<feature type="transmembrane region" description="Helical" evidence="4">
    <location>
        <begin position="12"/>
        <end position="36"/>
    </location>
</feature>
<evidence type="ECO:0000313" key="6">
    <source>
        <dbReference type="EMBL" id="EGT59302.1"/>
    </source>
</evidence>
<accession>G0MI91</accession>
<name>G0MI91_CAEBE</name>
<keyword evidence="4" id="KW-1133">Transmembrane helix</keyword>
<sequence>MSLYSRKYAYQTVLVIAATLALVSVIMIFVTFPIFYTYFARVKMELAYEMKFCKKSAENVFNFVNEVEYYDPKREQLLDISQCQERNDKSFLLQ</sequence>
<dbReference type="InterPro" id="IPR002486">
    <property type="entry name" value="Col_cuticle_N"/>
</dbReference>
<evidence type="ECO:0000259" key="5">
    <source>
        <dbReference type="SMART" id="SM01088"/>
    </source>
</evidence>
<dbReference type="SMART" id="SM01088">
    <property type="entry name" value="Col_cuticle_N"/>
    <property type="match status" value="1"/>
</dbReference>
<reference evidence="7" key="1">
    <citation type="submission" date="2011-07" db="EMBL/GenBank/DDBJ databases">
        <authorList>
            <consortium name="Caenorhabditis brenneri Sequencing and Analysis Consortium"/>
            <person name="Wilson R.K."/>
        </authorList>
    </citation>
    <scope>NUCLEOTIDE SEQUENCE [LARGE SCALE GENOMIC DNA]</scope>
    <source>
        <strain evidence="7">PB2801</strain>
    </source>
</reference>
<gene>
    <name evidence="6" type="ORF">CAEBREN_19783</name>
</gene>
<dbReference type="InParanoid" id="G0MI91"/>
<keyword evidence="2" id="KW-0677">Repeat</keyword>
<dbReference type="FunCoup" id="G0MI91">
    <property type="interactions" value="187"/>
</dbReference>
<keyword evidence="7" id="KW-1185">Reference proteome</keyword>
<dbReference type="HOGENOM" id="CLU_2401698_0_0_1"/>
<proteinExistence type="predicted"/>
<dbReference type="GO" id="GO:0042302">
    <property type="term" value="F:structural constituent of cuticle"/>
    <property type="evidence" value="ECO:0007669"/>
    <property type="project" value="InterPro"/>
</dbReference>
<keyword evidence="4" id="KW-0472">Membrane</keyword>
<keyword evidence="4" id="KW-0812">Transmembrane</keyword>
<evidence type="ECO:0000313" key="7">
    <source>
        <dbReference type="Proteomes" id="UP000008068"/>
    </source>
</evidence>
<dbReference type="OrthoDB" id="5837710at2759"/>
<dbReference type="Proteomes" id="UP000008068">
    <property type="component" value="Unassembled WGS sequence"/>
</dbReference>
<dbReference type="Pfam" id="PF01484">
    <property type="entry name" value="Col_cuticle_N"/>
    <property type="match status" value="1"/>
</dbReference>
<dbReference type="EMBL" id="GL379795">
    <property type="protein sequence ID" value="EGT59302.1"/>
    <property type="molecule type" value="Genomic_DNA"/>
</dbReference>
<dbReference type="STRING" id="135651.G0MI91"/>
<keyword evidence="3" id="KW-1015">Disulfide bond</keyword>
<evidence type="ECO:0000256" key="1">
    <source>
        <dbReference type="ARBA" id="ARBA00011518"/>
    </source>
</evidence>
<evidence type="ECO:0000256" key="2">
    <source>
        <dbReference type="ARBA" id="ARBA00022737"/>
    </source>
</evidence>
<dbReference type="OMA" id="RKYAYQT"/>
<comment type="subunit">
    <text evidence="1">Collagen polypeptide chains are complexed within the cuticle by disulfide bonds and other types of covalent cross-links.</text>
</comment>
<protein>
    <recommendedName>
        <fullName evidence="5">Nematode cuticle collagen N-terminal domain-containing protein</fullName>
    </recommendedName>
</protein>
<dbReference type="AlphaFoldDB" id="G0MI91"/>
<organism evidence="7">
    <name type="scientific">Caenorhabditis brenneri</name>
    <name type="common">Nematode worm</name>
    <dbReference type="NCBI Taxonomy" id="135651"/>
    <lineage>
        <taxon>Eukaryota</taxon>
        <taxon>Metazoa</taxon>
        <taxon>Ecdysozoa</taxon>
        <taxon>Nematoda</taxon>
        <taxon>Chromadorea</taxon>
        <taxon>Rhabditida</taxon>
        <taxon>Rhabditina</taxon>
        <taxon>Rhabditomorpha</taxon>
        <taxon>Rhabditoidea</taxon>
        <taxon>Rhabditidae</taxon>
        <taxon>Peloderinae</taxon>
        <taxon>Caenorhabditis</taxon>
    </lineage>
</organism>
<dbReference type="eggNOG" id="KOG3544">
    <property type="taxonomic scope" value="Eukaryota"/>
</dbReference>